<sequence>MNTAVPLSNMENDMSSGIVRHETPGSMKEAWAREFSEAIEIPAGAKYIVLSGVGALPSNFNAEPHTVAHFGDTRTQTRNVLDQIADILGNKGYTLGDVVAVQAIFVGDPANNGKPDYEGFSSVYLEYFGSQTQPNLPTRTRSQVVGLVEPGWLVEITVTAAKTA</sequence>
<proteinExistence type="predicted"/>
<dbReference type="Pfam" id="PF01042">
    <property type="entry name" value="Ribonuc_L-PSP"/>
    <property type="match status" value="1"/>
</dbReference>
<comment type="caution">
    <text evidence="1">The sequence shown here is derived from an EMBL/GenBank/DDBJ whole genome shotgun (WGS) entry which is preliminary data.</text>
</comment>
<dbReference type="InterPro" id="IPR035959">
    <property type="entry name" value="RutC-like_sf"/>
</dbReference>
<dbReference type="Proteomes" id="UP000540929">
    <property type="component" value="Unassembled WGS sequence"/>
</dbReference>
<dbReference type="PANTHER" id="PTHR11803">
    <property type="entry name" value="2-IMINOBUTANOATE/2-IMINOPROPANOATE DEAMINASE RIDA"/>
    <property type="match status" value="1"/>
</dbReference>
<dbReference type="EMBL" id="JACCAS010000002">
    <property type="protein sequence ID" value="NYH24840.1"/>
    <property type="molecule type" value="Genomic_DNA"/>
</dbReference>
<evidence type="ECO:0000313" key="2">
    <source>
        <dbReference type="EMBL" id="NYH24840.1"/>
    </source>
</evidence>
<dbReference type="PANTHER" id="PTHR11803:SF59">
    <property type="entry name" value="ENDORIBONUCLEASE"/>
    <property type="match status" value="1"/>
</dbReference>
<keyword evidence="3" id="KW-1185">Reference proteome</keyword>
<dbReference type="EMBL" id="JACCAU010000001">
    <property type="protein sequence ID" value="NYH16735.1"/>
    <property type="molecule type" value="Genomic_DNA"/>
</dbReference>
<dbReference type="Proteomes" id="UP000572540">
    <property type="component" value="Unassembled WGS sequence"/>
</dbReference>
<dbReference type="Gene3D" id="3.30.1330.40">
    <property type="entry name" value="RutC-like"/>
    <property type="match status" value="1"/>
</dbReference>
<dbReference type="RefSeq" id="WP_257030538.1">
    <property type="nucleotide sequence ID" value="NZ_JACCAS010000002.1"/>
</dbReference>
<dbReference type="CDD" id="cd06151">
    <property type="entry name" value="YjgF_YER057c_UK114_like_3"/>
    <property type="match status" value="1"/>
</dbReference>
<dbReference type="AlphaFoldDB" id="A0A7Y9W9L1"/>
<dbReference type="SUPFAM" id="SSF55298">
    <property type="entry name" value="YjgF-like"/>
    <property type="match status" value="1"/>
</dbReference>
<gene>
    <name evidence="2" type="ORF">GGD40_004411</name>
    <name evidence="1" type="ORF">GGD41_003963</name>
</gene>
<reference evidence="3 4" key="1">
    <citation type="submission" date="2020-07" db="EMBL/GenBank/DDBJ databases">
        <title>Exploring microbial biodiversity for novel pathways involved in the catabolism of aromatic compounds derived from lignin.</title>
        <authorList>
            <person name="Elkins J."/>
        </authorList>
    </citation>
    <scope>NUCLEOTIDE SEQUENCE [LARGE SCALE GENOMIC DNA]</scope>
    <source>
        <strain evidence="1 4">H2C3B</strain>
        <strain evidence="2 3">H2C3C</strain>
    </source>
</reference>
<evidence type="ECO:0000313" key="1">
    <source>
        <dbReference type="EMBL" id="NYH16735.1"/>
    </source>
</evidence>
<organism evidence="1 4">
    <name type="scientific">Paraburkholderia bryophila</name>
    <dbReference type="NCBI Taxonomy" id="420952"/>
    <lineage>
        <taxon>Bacteria</taxon>
        <taxon>Pseudomonadati</taxon>
        <taxon>Pseudomonadota</taxon>
        <taxon>Betaproteobacteria</taxon>
        <taxon>Burkholderiales</taxon>
        <taxon>Burkholderiaceae</taxon>
        <taxon>Paraburkholderia</taxon>
    </lineage>
</organism>
<evidence type="ECO:0000313" key="4">
    <source>
        <dbReference type="Proteomes" id="UP000572540"/>
    </source>
</evidence>
<dbReference type="GO" id="GO:0005829">
    <property type="term" value="C:cytosol"/>
    <property type="evidence" value="ECO:0007669"/>
    <property type="project" value="TreeGrafter"/>
</dbReference>
<accession>A0A7Y9W9L1</accession>
<name>A0A7Y9W9L1_9BURK</name>
<protein>
    <submittedName>
        <fullName evidence="1">Enamine deaminase RidA (YjgF/YER057c/UK114 family)</fullName>
    </submittedName>
</protein>
<evidence type="ECO:0000313" key="3">
    <source>
        <dbReference type="Proteomes" id="UP000540929"/>
    </source>
</evidence>
<dbReference type="InterPro" id="IPR006175">
    <property type="entry name" value="YjgF/YER057c/UK114"/>
</dbReference>
<dbReference type="GO" id="GO:0019239">
    <property type="term" value="F:deaminase activity"/>
    <property type="evidence" value="ECO:0007669"/>
    <property type="project" value="TreeGrafter"/>
</dbReference>